<evidence type="ECO:0000259" key="7">
    <source>
        <dbReference type="PROSITE" id="PS50850"/>
    </source>
</evidence>
<name>A0A420P820_FUSOX</name>
<evidence type="ECO:0000256" key="5">
    <source>
        <dbReference type="ARBA" id="ARBA00023136"/>
    </source>
</evidence>
<evidence type="ECO:0000256" key="4">
    <source>
        <dbReference type="ARBA" id="ARBA00022989"/>
    </source>
</evidence>
<feature type="transmembrane region" description="Helical" evidence="6">
    <location>
        <begin position="12"/>
        <end position="28"/>
    </location>
</feature>
<evidence type="ECO:0000313" key="9">
    <source>
        <dbReference type="Proteomes" id="UP000285860"/>
    </source>
</evidence>
<feature type="transmembrane region" description="Helical" evidence="6">
    <location>
        <begin position="141"/>
        <end position="163"/>
    </location>
</feature>
<dbReference type="Gene3D" id="1.20.1250.20">
    <property type="entry name" value="MFS general substrate transporter like domains"/>
    <property type="match status" value="1"/>
</dbReference>
<dbReference type="GO" id="GO:0016020">
    <property type="term" value="C:membrane"/>
    <property type="evidence" value="ECO:0007669"/>
    <property type="project" value="UniProtKB-SubCell"/>
</dbReference>
<feature type="transmembrane region" description="Helical" evidence="6">
    <location>
        <begin position="206"/>
        <end position="231"/>
    </location>
</feature>
<sequence>MNSSWSWRLPSLLQGVPAILQLVLSIWVPESLRWLVYKDRGDEALRVLSQYHSCGGHDSRLVRFELLEIEATLEEEKKHKAIQWTEFIRTSGNRKSLWILLFILFILFIGFAAQLSGLGLTGYYLTKILNSIGVTNGNTQLLINAIAAVWQLCCSVFFAMLIGRVGRRGLITFRITTMLVVFIVWTTGTCSALNEDRHFSDRPLALVVVAMIFLFQVVYQPFAISTVPYVVECSLYSLRSKTATIFQFCGYSASFFTGYVNPVTLDRIDWRYYIFACAVLGVEWVFAWWYLPETKGKGLEEIGQIFGGDELLTGTQAIAKKREEKYRGLMRAVFVSAKLLMQATLRKGRVKFEGCYRSYYCVA</sequence>
<keyword evidence="3 6" id="KW-0812">Transmembrane</keyword>
<dbReference type="PROSITE" id="PS50850">
    <property type="entry name" value="MFS"/>
    <property type="match status" value="1"/>
</dbReference>
<feature type="transmembrane region" description="Helical" evidence="6">
    <location>
        <begin position="272"/>
        <end position="291"/>
    </location>
</feature>
<dbReference type="InterPro" id="IPR005828">
    <property type="entry name" value="MFS_sugar_transport-like"/>
</dbReference>
<dbReference type="PANTHER" id="PTHR48022:SF24">
    <property type="entry name" value="HEXOSE TRANSPORTER PROTEIN (AFU_ORTHOLOGUE AFUA_8G04480)"/>
    <property type="match status" value="1"/>
</dbReference>
<feature type="domain" description="Major facilitator superfamily (MFS) profile" evidence="7">
    <location>
        <begin position="1"/>
        <end position="295"/>
    </location>
</feature>
<evidence type="ECO:0000313" key="8">
    <source>
        <dbReference type="EMBL" id="RKK88663.1"/>
    </source>
</evidence>
<protein>
    <recommendedName>
        <fullName evidence="7">Major facilitator superfamily (MFS) profile domain-containing protein</fullName>
    </recommendedName>
</protein>
<dbReference type="SUPFAM" id="SSF103473">
    <property type="entry name" value="MFS general substrate transporter"/>
    <property type="match status" value="1"/>
</dbReference>
<dbReference type="VEuPathDB" id="FungiDB:FOMG_10721"/>
<evidence type="ECO:0000256" key="1">
    <source>
        <dbReference type="ARBA" id="ARBA00004141"/>
    </source>
</evidence>
<feature type="transmembrane region" description="Helical" evidence="6">
    <location>
        <begin position="243"/>
        <end position="260"/>
    </location>
</feature>
<accession>A0A420P820</accession>
<evidence type="ECO:0000256" key="6">
    <source>
        <dbReference type="SAM" id="Phobius"/>
    </source>
</evidence>
<dbReference type="VEuPathDB" id="FungiDB:FOZG_09475"/>
<dbReference type="InterPro" id="IPR020846">
    <property type="entry name" value="MFS_dom"/>
</dbReference>
<dbReference type="VEuPathDB" id="FungiDB:FOIG_01608"/>
<evidence type="ECO:0000256" key="2">
    <source>
        <dbReference type="ARBA" id="ARBA00010992"/>
    </source>
</evidence>
<comment type="subcellular location">
    <subcellularLocation>
        <location evidence="1">Membrane</location>
        <topology evidence="1">Multi-pass membrane protein</topology>
    </subcellularLocation>
</comment>
<dbReference type="EMBL" id="MRCY01000368">
    <property type="protein sequence ID" value="RKK88663.1"/>
    <property type="molecule type" value="Genomic_DNA"/>
</dbReference>
<dbReference type="VEuPathDB" id="FungiDB:HZS61_014808"/>
<dbReference type="InterPro" id="IPR050360">
    <property type="entry name" value="MFS_Sugar_Transporters"/>
</dbReference>
<proteinExistence type="inferred from homology"/>
<keyword evidence="4 6" id="KW-1133">Transmembrane helix</keyword>
<feature type="transmembrane region" description="Helical" evidence="6">
    <location>
        <begin position="97"/>
        <end position="121"/>
    </location>
</feature>
<keyword evidence="5 6" id="KW-0472">Membrane</keyword>
<gene>
    <name evidence="8" type="ORF">BFJ68_g16889</name>
</gene>
<organism evidence="8 9">
    <name type="scientific">Fusarium oxysporum</name>
    <name type="common">Fusarium vascular wilt</name>
    <dbReference type="NCBI Taxonomy" id="5507"/>
    <lineage>
        <taxon>Eukaryota</taxon>
        <taxon>Fungi</taxon>
        <taxon>Dikarya</taxon>
        <taxon>Ascomycota</taxon>
        <taxon>Pezizomycotina</taxon>
        <taxon>Sordariomycetes</taxon>
        <taxon>Hypocreomycetidae</taxon>
        <taxon>Hypocreales</taxon>
        <taxon>Nectriaceae</taxon>
        <taxon>Fusarium</taxon>
        <taxon>Fusarium oxysporum species complex</taxon>
    </lineage>
</organism>
<dbReference type="GO" id="GO:0005351">
    <property type="term" value="F:carbohydrate:proton symporter activity"/>
    <property type="evidence" value="ECO:0007669"/>
    <property type="project" value="TreeGrafter"/>
</dbReference>
<dbReference type="InterPro" id="IPR036259">
    <property type="entry name" value="MFS_trans_sf"/>
</dbReference>
<dbReference type="VEuPathDB" id="FungiDB:FOC1_g10001567"/>
<dbReference type="PANTHER" id="PTHR48022">
    <property type="entry name" value="PLASTIDIC GLUCOSE TRANSPORTER 4"/>
    <property type="match status" value="1"/>
</dbReference>
<reference evidence="8 9" key="1">
    <citation type="journal article" date="2018" name="Sci. Rep.">
        <title>Characterisation of pathogen-specific regions and novel effector candidates in Fusarium oxysporum f. sp. cepae.</title>
        <authorList>
            <person name="Armitage A.D."/>
            <person name="Taylor A."/>
            <person name="Sobczyk M.K."/>
            <person name="Baxter L."/>
            <person name="Greenfield B.P."/>
            <person name="Bates H.J."/>
            <person name="Wilson F."/>
            <person name="Jackson A.C."/>
            <person name="Ott S."/>
            <person name="Harrison R.J."/>
            <person name="Clarkson J.P."/>
        </authorList>
    </citation>
    <scope>NUCLEOTIDE SEQUENCE [LARGE SCALE GENOMIC DNA]</scope>
    <source>
        <strain evidence="8 9">Fo_A28</strain>
    </source>
</reference>
<feature type="transmembrane region" description="Helical" evidence="6">
    <location>
        <begin position="175"/>
        <end position="194"/>
    </location>
</feature>
<dbReference type="Proteomes" id="UP000285860">
    <property type="component" value="Unassembled WGS sequence"/>
</dbReference>
<comment type="similarity">
    <text evidence="2">Belongs to the major facilitator superfamily. Sugar transporter (TC 2.A.1.1) family.</text>
</comment>
<evidence type="ECO:0000256" key="3">
    <source>
        <dbReference type="ARBA" id="ARBA00022692"/>
    </source>
</evidence>
<dbReference type="AlphaFoldDB" id="A0A420P820"/>
<dbReference type="Pfam" id="PF00083">
    <property type="entry name" value="Sugar_tr"/>
    <property type="match status" value="1"/>
</dbReference>
<comment type="caution">
    <text evidence="8">The sequence shown here is derived from an EMBL/GenBank/DDBJ whole genome shotgun (WGS) entry which is preliminary data.</text>
</comment>